<dbReference type="InterPro" id="IPR002018">
    <property type="entry name" value="CarbesteraseB"/>
</dbReference>
<dbReference type="InterPro" id="IPR029058">
    <property type="entry name" value="AB_hydrolase_fold"/>
</dbReference>
<dbReference type="EMBL" id="JH711573">
    <property type="protein sequence ID" value="EIW85983.1"/>
    <property type="molecule type" value="Genomic_DNA"/>
</dbReference>
<sequence>MPLTVNTSRNIPSANLSSEDHVIKTKYKGTSDDLKQFIRNLPEIETSEPESEEPLVIPMNLKKCVFELVDAEAQAPDVGHQSETGSVTESEDDEEFMGFVKGLGEYHGAVKRRRSAIDVAVVNKRVKTEGPSDSSRAALKPPLSFCIPRATRRPPCSSRGSCRSLATPSLLAAGDGNAGLHDPRNVVIAGESSSGASVVMQIAAYGGQREAPFQCGTGESIGFGPMMNDTQNAELFANITQWAGCPSSPESTALACLRTTSLGALVSVINHTPLGAVSPTVDAAVGADAFLPDRPSRFIAQGKFASTGRRRICRRRRR</sequence>
<protein>
    <recommendedName>
        <fullName evidence="1">Carboxylesterase type B domain-containing protein</fullName>
    </recommendedName>
</protein>
<proteinExistence type="predicted"/>
<feature type="domain" description="Carboxylesterase type B" evidence="1">
    <location>
        <begin position="182"/>
        <end position="303"/>
    </location>
</feature>
<dbReference type="KEGG" id="cput:CONPUDRAFT_148112"/>
<accession>A0A5M3N3P4</accession>
<evidence type="ECO:0000313" key="2">
    <source>
        <dbReference type="EMBL" id="EIW85983.1"/>
    </source>
</evidence>
<dbReference type="AlphaFoldDB" id="A0A5M3N3P4"/>
<gene>
    <name evidence="2" type="ORF">CONPUDRAFT_148112</name>
</gene>
<evidence type="ECO:0000259" key="1">
    <source>
        <dbReference type="Pfam" id="PF00135"/>
    </source>
</evidence>
<dbReference type="GeneID" id="19202443"/>
<evidence type="ECO:0000313" key="3">
    <source>
        <dbReference type="Proteomes" id="UP000053558"/>
    </source>
</evidence>
<reference evidence="3" key="1">
    <citation type="journal article" date="2012" name="Science">
        <title>The Paleozoic origin of enzymatic lignin decomposition reconstructed from 31 fungal genomes.</title>
        <authorList>
            <person name="Floudas D."/>
            <person name="Binder M."/>
            <person name="Riley R."/>
            <person name="Barry K."/>
            <person name="Blanchette R.A."/>
            <person name="Henrissat B."/>
            <person name="Martinez A.T."/>
            <person name="Otillar R."/>
            <person name="Spatafora J.W."/>
            <person name="Yadav J.S."/>
            <person name="Aerts A."/>
            <person name="Benoit I."/>
            <person name="Boyd A."/>
            <person name="Carlson A."/>
            <person name="Copeland A."/>
            <person name="Coutinho P.M."/>
            <person name="de Vries R.P."/>
            <person name="Ferreira P."/>
            <person name="Findley K."/>
            <person name="Foster B."/>
            <person name="Gaskell J."/>
            <person name="Glotzer D."/>
            <person name="Gorecki P."/>
            <person name="Heitman J."/>
            <person name="Hesse C."/>
            <person name="Hori C."/>
            <person name="Igarashi K."/>
            <person name="Jurgens J.A."/>
            <person name="Kallen N."/>
            <person name="Kersten P."/>
            <person name="Kohler A."/>
            <person name="Kuees U."/>
            <person name="Kumar T.K.A."/>
            <person name="Kuo A."/>
            <person name="LaButti K."/>
            <person name="Larrondo L.F."/>
            <person name="Lindquist E."/>
            <person name="Ling A."/>
            <person name="Lombard V."/>
            <person name="Lucas S."/>
            <person name="Lundell T."/>
            <person name="Martin R."/>
            <person name="McLaughlin D.J."/>
            <person name="Morgenstern I."/>
            <person name="Morin E."/>
            <person name="Murat C."/>
            <person name="Nagy L.G."/>
            <person name="Nolan M."/>
            <person name="Ohm R.A."/>
            <person name="Patyshakuliyeva A."/>
            <person name="Rokas A."/>
            <person name="Ruiz-Duenas F.J."/>
            <person name="Sabat G."/>
            <person name="Salamov A."/>
            <person name="Samejima M."/>
            <person name="Schmutz J."/>
            <person name="Slot J.C."/>
            <person name="St John F."/>
            <person name="Stenlid J."/>
            <person name="Sun H."/>
            <person name="Sun S."/>
            <person name="Syed K."/>
            <person name="Tsang A."/>
            <person name="Wiebenga A."/>
            <person name="Young D."/>
            <person name="Pisabarro A."/>
            <person name="Eastwood D.C."/>
            <person name="Martin F."/>
            <person name="Cullen D."/>
            <person name="Grigoriev I.V."/>
            <person name="Hibbett D.S."/>
        </authorList>
    </citation>
    <scope>NUCLEOTIDE SEQUENCE [LARGE SCALE GENOMIC DNA]</scope>
    <source>
        <strain evidence="3">RWD-64-598 SS2</strain>
    </source>
</reference>
<dbReference type="SUPFAM" id="SSF53474">
    <property type="entry name" value="alpha/beta-Hydrolases"/>
    <property type="match status" value="1"/>
</dbReference>
<organism evidence="2 3">
    <name type="scientific">Coniophora puteana (strain RWD-64-598)</name>
    <name type="common">Brown rot fungus</name>
    <dbReference type="NCBI Taxonomy" id="741705"/>
    <lineage>
        <taxon>Eukaryota</taxon>
        <taxon>Fungi</taxon>
        <taxon>Dikarya</taxon>
        <taxon>Basidiomycota</taxon>
        <taxon>Agaricomycotina</taxon>
        <taxon>Agaricomycetes</taxon>
        <taxon>Agaricomycetidae</taxon>
        <taxon>Boletales</taxon>
        <taxon>Coniophorineae</taxon>
        <taxon>Coniophoraceae</taxon>
        <taxon>Coniophora</taxon>
    </lineage>
</organism>
<dbReference type="OrthoDB" id="408631at2759"/>
<dbReference type="RefSeq" id="XP_007762959.1">
    <property type="nucleotide sequence ID" value="XM_007764769.1"/>
</dbReference>
<dbReference type="Proteomes" id="UP000053558">
    <property type="component" value="Unassembled WGS sequence"/>
</dbReference>
<keyword evidence="3" id="KW-1185">Reference proteome</keyword>
<name>A0A5M3N3P4_CONPW</name>
<dbReference type="Pfam" id="PF00135">
    <property type="entry name" value="COesterase"/>
    <property type="match status" value="1"/>
</dbReference>
<dbReference type="Gene3D" id="3.40.50.1820">
    <property type="entry name" value="alpha/beta hydrolase"/>
    <property type="match status" value="1"/>
</dbReference>
<comment type="caution">
    <text evidence="2">The sequence shown here is derived from an EMBL/GenBank/DDBJ whole genome shotgun (WGS) entry which is preliminary data.</text>
</comment>